<name>A0A136IM67_9PEZI</name>
<dbReference type="PANTHER" id="PTHR33840:SF16">
    <property type="entry name" value="DUF2235 DOMAIN-CONTAINING PROTEIN"/>
    <property type="match status" value="1"/>
</dbReference>
<organism evidence="3 4">
    <name type="scientific">Microdochium bolleyi</name>
    <dbReference type="NCBI Taxonomy" id="196109"/>
    <lineage>
        <taxon>Eukaryota</taxon>
        <taxon>Fungi</taxon>
        <taxon>Dikarya</taxon>
        <taxon>Ascomycota</taxon>
        <taxon>Pezizomycotina</taxon>
        <taxon>Sordariomycetes</taxon>
        <taxon>Xylariomycetidae</taxon>
        <taxon>Xylariales</taxon>
        <taxon>Microdochiaceae</taxon>
        <taxon>Microdochium</taxon>
    </lineage>
</organism>
<dbReference type="Pfam" id="PF09994">
    <property type="entry name" value="T6SS_Tle1-like_cat"/>
    <property type="match status" value="1"/>
</dbReference>
<gene>
    <name evidence="3" type="ORF">Micbo1qcDRAFT_219905</name>
</gene>
<sequence>MASPSPPTTPITPLIPGHKTRKRLIICCDGTWQSSVTIKKNVPSNVTRLARSIAREGVDKDDADTVWEQVVYYDAGIGTGEISKSEQNRQGGIGSGFVSNVIEAYNFLVLNWREGDKVYCFGFSRGAYTARAVAGLVNDIGIISPRDMQDFPELFSAYSAYTGKDPHGFRRTRAYRDWQAGVRSATRKDPETKLQLWDRIPHALVPENSRVVEVVGVFDTVGSLGVPDSPFFSVDAALTVVNAWWGGEKPGFHNVNLSPYIRNAFHALALDEHRKPFSPTLWHLPPSVDHGTILRTFQVLHLQRPQFDDSDKGKAEAAEYEIKVDKAWEALIDWEMREQLNQFKNIPAHLEQVYFPGVHINCGGGNSDVLEDRLGDFEQIALISFAWMVERCRPFLQFEERLRKRSVRDRMALVVPVVAEIQRNEWKDYGTSMRPLWRGLDSVGLYKASLRKFGDKTVVGWAEGPIVDSYTASMKLTGSQVRTPGDYRYAPDDTEREHRLGETNEFIHPSVAYRMRAVDKYDPDALKGYKRTWRQDKKQWVWSKPAMPASKGSWYPWSGKQPAVEAIEVPEYSIPAEGAKFSRFLTKDYTSFLAKLERDEEDRFKKPKDKKTSKELREAEKKLEDDTPATMATDFLDVTARGEEWFRPAKPEPEVV</sequence>
<dbReference type="Proteomes" id="UP000070501">
    <property type="component" value="Unassembled WGS sequence"/>
</dbReference>
<reference evidence="4" key="1">
    <citation type="submission" date="2016-02" db="EMBL/GenBank/DDBJ databases">
        <title>Draft genome sequence of Microdochium bolleyi, a fungal endophyte of beachgrass.</title>
        <authorList>
            <consortium name="DOE Joint Genome Institute"/>
            <person name="David A.S."/>
            <person name="May G."/>
            <person name="Haridas S."/>
            <person name="Lim J."/>
            <person name="Wang M."/>
            <person name="Labutti K."/>
            <person name="Lipzen A."/>
            <person name="Barry K."/>
            <person name="Grigoriev I.V."/>
        </authorList>
    </citation>
    <scope>NUCLEOTIDE SEQUENCE [LARGE SCALE GENOMIC DNA]</scope>
    <source>
        <strain evidence="4">J235TASD1</strain>
    </source>
</reference>
<proteinExistence type="predicted"/>
<dbReference type="PANTHER" id="PTHR33840">
    <property type="match status" value="1"/>
</dbReference>
<evidence type="ECO:0000313" key="4">
    <source>
        <dbReference type="Proteomes" id="UP000070501"/>
    </source>
</evidence>
<feature type="compositionally biased region" description="Basic and acidic residues" evidence="1">
    <location>
        <begin position="602"/>
        <end position="625"/>
    </location>
</feature>
<dbReference type="InParanoid" id="A0A136IM67"/>
<dbReference type="OrthoDB" id="3057168at2759"/>
<evidence type="ECO:0000259" key="2">
    <source>
        <dbReference type="Pfam" id="PF09994"/>
    </source>
</evidence>
<accession>A0A136IM67</accession>
<dbReference type="InterPro" id="IPR018712">
    <property type="entry name" value="Tle1-like_cat"/>
</dbReference>
<dbReference type="AlphaFoldDB" id="A0A136IM67"/>
<dbReference type="EMBL" id="KQ964271">
    <property type="protein sequence ID" value="KXJ86061.1"/>
    <property type="molecule type" value="Genomic_DNA"/>
</dbReference>
<evidence type="ECO:0000256" key="1">
    <source>
        <dbReference type="SAM" id="MobiDB-lite"/>
    </source>
</evidence>
<evidence type="ECO:0000313" key="3">
    <source>
        <dbReference type="EMBL" id="KXJ86061.1"/>
    </source>
</evidence>
<feature type="region of interest" description="Disordered" evidence="1">
    <location>
        <begin position="602"/>
        <end position="630"/>
    </location>
</feature>
<dbReference type="STRING" id="196109.A0A136IM67"/>
<protein>
    <recommendedName>
        <fullName evidence="2">T6SS Phospholipase effector Tle1-like catalytic domain-containing protein</fullName>
    </recommendedName>
</protein>
<feature type="domain" description="T6SS Phospholipase effector Tle1-like catalytic" evidence="2">
    <location>
        <begin position="22"/>
        <end position="390"/>
    </location>
</feature>
<keyword evidence="4" id="KW-1185">Reference proteome</keyword>